<comment type="caution">
    <text evidence="3">The sequence shown here is derived from an EMBL/GenBank/DDBJ whole genome shotgun (WGS) entry which is preliminary data.</text>
</comment>
<evidence type="ECO:0000256" key="2">
    <source>
        <dbReference type="SAM" id="SignalP"/>
    </source>
</evidence>
<evidence type="ECO:0000256" key="1">
    <source>
        <dbReference type="SAM" id="MobiDB-lite"/>
    </source>
</evidence>
<feature type="signal peptide" evidence="2">
    <location>
        <begin position="1"/>
        <end position="24"/>
    </location>
</feature>
<gene>
    <name evidence="3" type="ORF">KR093_009088</name>
</gene>
<evidence type="ECO:0000313" key="4">
    <source>
        <dbReference type="Proteomes" id="UP001200034"/>
    </source>
</evidence>
<dbReference type="Proteomes" id="UP001200034">
    <property type="component" value="Unassembled WGS sequence"/>
</dbReference>
<protein>
    <submittedName>
        <fullName evidence="3">Uncharacterized protein</fullName>
    </submittedName>
</protein>
<feature type="chain" id="PRO_5042248561" evidence="2">
    <location>
        <begin position="25"/>
        <end position="452"/>
    </location>
</feature>
<evidence type="ECO:0000313" key="3">
    <source>
        <dbReference type="EMBL" id="KAH8371852.1"/>
    </source>
</evidence>
<keyword evidence="2" id="KW-0732">Signal</keyword>
<feature type="non-terminal residue" evidence="3">
    <location>
        <position position="452"/>
    </location>
</feature>
<organism evidence="3 4">
    <name type="scientific">Drosophila rubida</name>
    <dbReference type="NCBI Taxonomy" id="30044"/>
    <lineage>
        <taxon>Eukaryota</taxon>
        <taxon>Metazoa</taxon>
        <taxon>Ecdysozoa</taxon>
        <taxon>Arthropoda</taxon>
        <taxon>Hexapoda</taxon>
        <taxon>Insecta</taxon>
        <taxon>Pterygota</taxon>
        <taxon>Neoptera</taxon>
        <taxon>Endopterygota</taxon>
        <taxon>Diptera</taxon>
        <taxon>Brachycera</taxon>
        <taxon>Muscomorpha</taxon>
        <taxon>Ephydroidea</taxon>
        <taxon>Drosophilidae</taxon>
        <taxon>Drosophila</taxon>
    </lineage>
</organism>
<dbReference type="EMBL" id="JAJJHW010002585">
    <property type="protein sequence ID" value="KAH8371852.1"/>
    <property type="molecule type" value="Genomic_DNA"/>
</dbReference>
<name>A0AAD4K273_9MUSC</name>
<accession>A0AAD4K273</accession>
<reference evidence="3" key="1">
    <citation type="journal article" date="2021" name="Mol. Ecol. Resour.">
        <title>Phylogenomic analyses of the genus Drosophila reveals genomic signals of climate adaptation.</title>
        <authorList>
            <person name="Li F."/>
            <person name="Rane R.V."/>
            <person name="Luria V."/>
            <person name="Xiong Z."/>
            <person name="Chen J."/>
            <person name="Li Z."/>
            <person name="Catullo R.A."/>
            <person name="Griffin P.C."/>
            <person name="Schiffer M."/>
            <person name="Pearce S."/>
            <person name="Lee S.F."/>
            <person name="McElroy K."/>
            <person name="Stocker A."/>
            <person name="Shirriffs J."/>
            <person name="Cockerell F."/>
            <person name="Coppin C."/>
            <person name="Sgro C.M."/>
            <person name="Karger A."/>
            <person name="Cain J.W."/>
            <person name="Weber J.A."/>
            <person name="Santpere G."/>
            <person name="Kirschner M.W."/>
            <person name="Hoffmann A.A."/>
            <person name="Oakeshott J.G."/>
            <person name="Zhang G."/>
        </authorList>
    </citation>
    <scope>NUCLEOTIDE SEQUENCE</scope>
    <source>
        <strain evidence="3">BGI-SZ-2011g</strain>
    </source>
</reference>
<keyword evidence="4" id="KW-1185">Reference proteome</keyword>
<proteinExistence type="predicted"/>
<feature type="region of interest" description="Disordered" evidence="1">
    <location>
        <begin position="181"/>
        <end position="208"/>
    </location>
</feature>
<sequence>MASKQHLLLILCQLLALGGQLALAQDEPEAQQLQVPRPRGRIRIADMKPPPPPGHGPLSWPTYGTGPAPAPAPMPATSTVHAHIPLLREQLGSSTASVPLALPGEGGVQESVVYGNWKSDQSPEEAQPKQRVYGRLEAMLMGLPAEAMDRLAESSEELEQQQQQRTAAAGYHNPYARQDSLERAQDTHGRWRPPTPIGFQESQLQPKPKYQPPLEQIPFKVVHLNATDPLLKAMAKQINESIETTTARRQVAHTTEDNWMPLPYPYPTHSYESTQPVPSPAVSRVRSTEAATLQPTHGVESTTIALNWPTDFLDATPSSTPRTQTDPRLSIDRVDHIDSIDRIDDDVVDQGEDYKYYEDSLSSAQMHSELSVPETLIPQLPLNITRVGIPYEDRNSLEEPTICVPLTVTETASESASPLLVEVERVYCFPLPKVEVRTGHIRPQLQPTVDQE</sequence>
<dbReference type="AlphaFoldDB" id="A0AAD4K273"/>